<evidence type="ECO:0000256" key="2">
    <source>
        <dbReference type="SAM" id="Phobius"/>
    </source>
</evidence>
<keyword evidence="2" id="KW-0812">Transmembrane</keyword>
<keyword evidence="2" id="KW-0472">Membrane</keyword>
<comment type="caution">
    <text evidence="3">The sequence shown here is derived from an EMBL/GenBank/DDBJ whole genome shotgun (WGS) entry which is preliminary data.</text>
</comment>
<feature type="transmembrane region" description="Helical" evidence="2">
    <location>
        <begin position="233"/>
        <end position="253"/>
    </location>
</feature>
<keyword evidence="4" id="KW-1185">Reference proteome</keyword>
<feature type="transmembrane region" description="Helical" evidence="2">
    <location>
        <begin position="294"/>
        <end position="310"/>
    </location>
</feature>
<evidence type="ECO:0000313" key="4">
    <source>
        <dbReference type="Proteomes" id="UP000193944"/>
    </source>
</evidence>
<sequence length="335" mass="38138">MTNNRSKSKKDKSFDKSIEKDISPDKSLDKSIAKTEGNKSVDKSVEKKKGDKSVDESMEKNKENKSIDKSVEKENNKNILKDLVEDNKESENKSEQTKKSSLKINQNKIKKNKAIKNATKEAKNDEIGISWIFEKTILISIIRAILSPLLIYGIGKILSLIPDFSPILEIIFEQFGIIEEHIPIFLLLLNGIVVLFLNGIVTSFNFLKPYIEKTYGKQGKDEGNKFIERARNLSSISLINFVLFTIGVIGTLISPQANISKVAQLSVLYMILLIPYSILVMMDLHHYLPLPQGALLYIYVYGFLSLKSFNQQKFFEKLIKLPSTIKEIRQNAIRY</sequence>
<organism evidence="3 4">
    <name type="scientific">Anaeromyces robustus</name>
    <dbReference type="NCBI Taxonomy" id="1754192"/>
    <lineage>
        <taxon>Eukaryota</taxon>
        <taxon>Fungi</taxon>
        <taxon>Fungi incertae sedis</taxon>
        <taxon>Chytridiomycota</taxon>
        <taxon>Chytridiomycota incertae sedis</taxon>
        <taxon>Neocallimastigomycetes</taxon>
        <taxon>Neocallimastigales</taxon>
        <taxon>Neocallimastigaceae</taxon>
        <taxon>Anaeromyces</taxon>
    </lineage>
</organism>
<dbReference type="AlphaFoldDB" id="A0A1Y1XR64"/>
<feature type="compositionally biased region" description="Basic residues" evidence="1">
    <location>
        <begin position="1"/>
        <end position="10"/>
    </location>
</feature>
<dbReference type="EMBL" id="MCFG01000001">
    <property type="protein sequence ID" value="ORX88261.1"/>
    <property type="molecule type" value="Genomic_DNA"/>
</dbReference>
<evidence type="ECO:0000313" key="3">
    <source>
        <dbReference type="EMBL" id="ORX88261.1"/>
    </source>
</evidence>
<dbReference type="OrthoDB" id="10468973at2759"/>
<feature type="compositionally biased region" description="Basic and acidic residues" evidence="1">
    <location>
        <begin position="11"/>
        <end position="73"/>
    </location>
</feature>
<dbReference type="Proteomes" id="UP000193944">
    <property type="component" value="Unassembled WGS sequence"/>
</dbReference>
<name>A0A1Y1XR64_9FUNG</name>
<accession>A0A1Y1XR64</accession>
<protein>
    <submittedName>
        <fullName evidence="3">Uncharacterized protein</fullName>
    </submittedName>
</protein>
<feature type="region of interest" description="Disordered" evidence="1">
    <location>
        <begin position="84"/>
        <end position="103"/>
    </location>
</feature>
<reference evidence="3 4" key="2">
    <citation type="submission" date="2016-08" db="EMBL/GenBank/DDBJ databases">
        <title>Pervasive Adenine N6-methylation of Active Genes in Fungi.</title>
        <authorList>
            <consortium name="DOE Joint Genome Institute"/>
            <person name="Mondo S.J."/>
            <person name="Dannebaum R.O."/>
            <person name="Kuo R.C."/>
            <person name="Labutti K."/>
            <person name="Haridas S."/>
            <person name="Kuo A."/>
            <person name="Salamov A."/>
            <person name="Ahrendt S.R."/>
            <person name="Lipzen A."/>
            <person name="Sullivan W."/>
            <person name="Andreopoulos W.B."/>
            <person name="Clum A."/>
            <person name="Lindquist E."/>
            <person name="Daum C."/>
            <person name="Ramamoorthy G.K."/>
            <person name="Gryganskyi A."/>
            <person name="Culley D."/>
            <person name="Magnuson J.K."/>
            <person name="James T.Y."/>
            <person name="O'Malley M.A."/>
            <person name="Stajich J.E."/>
            <person name="Spatafora J.W."/>
            <person name="Visel A."/>
            <person name="Grigoriev I.V."/>
        </authorList>
    </citation>
    <scope>NUCLEOTIDE SEQUENCE [LARGE SCALE GENOMIC DNA]</scope>
    <source>
        <strain evidence="3 4">S4</strain>
    </source>
</reference>
<reference evidence="3 4" key="1">
    <citation type="submission" date="2016-08" db="EMBL/GenBank/DDBJ databases">
        <title>A Parts List for Fungal Cellulosomes Revealed by Comparative Genomics.</title>
        <authorList>
            <consortium name="DOE Joint Genome Institute"/>
            <person name="Haitjema C.H."/>
            <person name="Gilmore S.P."/>
            <person name="Henske J.K."/>
            <person name="Solomon K.V."/>
            <person name="De Groot R."/>
            <person name="Kuo A."/>
            <person name="Mondo S.J."/>
            <person name="Salamov A.A."/>
            <person name="Labutti K."/>
            <person name="Zhao Z."/>
            <person name="Chiniquy J."/>
            <person name="Barry K."/>
            <person name="Brewer H.M."/>
            <person name="Purvine S.O."/>
            <person name="Wright A.T."/>
            <person name="Boxma B."/>
            <person name="Van Alen T."/>
            <person name="Hackstein J.H."/>
            <person name="Baker S.E."/>
            <person name="Grigoriev I.V."/>
            <person name="O'Malley M.A."/>
        </authorList>
    </citation>
    <scope>NUCLEOTIDE SEQUENCE [LARGE SCALE GENOMIC DNA]</scope>
    <source>
        <strain evidence="3 4">S4</strain>
    </source>
</reference>
<feature type="region of interest" description="Disordered" evidence="1">
    <location>
        <begin position="1"/>
        <end position="73"/>
    </location>
</feature>
<feature type="compositionally biased region" description="Basic and acidic residues" evidence="1">
    <location>
        <begin position="84"/>
        <end position="98"/>
    </location>
</feature>
<evidence type="ECO:0000256" key="1">
    <source>
        <dbReference type="SAM" id="MobiDB-lite"/>
    </source>
</evidence>
<gene>
    <name evidence="3" type="ORF">BCR32DRAFT_288767</name>
</gene>
<feature type="transmembrane region" description="Helical" evidence="2">
    <location>
        <begin position="265"/>
        <end position="282"/>
    </location>
</feature>
<feature type="transmembrane region" description="Helical" evidence="2">
    <location>
        <begin position="184"/>
        <end position="207"/>
    </location>
</feature>
<proteinExistence type="predicted"/>
<keyword evidence="2" id="KW-1133">Transmembrane helix</keyword>